<evidence type="ECO:0000313" key="4">
    <source>
        <dbReference type="Proteomes" id="UP000750711"/>
    </source>
</evidence>
<dbReference type="InterPro" id="IPR011333">
    <property type="entry name" value="SKP1/BTB/POZ_sf"/>
</dbReference>
<dbReference type="PANTHER" id="PTHR47843">
    <property type="entry name" value="BTB DOMAIN-CONTAINING PROTEIN-RELATED"/>
    <property type="match status" value="1"/>
</dbReference>
<name>A0A9P8LBF8_9PEZI</name>
<dbReference type="Gene3D" id="3.30.710.10">
    <property type="entry name" value="Potassium Channel Kv1.1, Chain A"/>
    <property type="match status" value="1"/>
</dbReference>
<sequence length="327" mass="36621">MATKKRGMKKTMPRICCHCKCVFNNFAGCDRCGPAVESPDFVLDSVPSYGDGSIEFAVQFTSPTLCISVGPAKTKYYLNRETIISKSPYFKSLLSFNGTEATSGAVTLDSAADTDDAFQMLVEYIYLSDYSPPKLGRDRKCLLHAGVYVLAERLCMEDLKSLALEKMASELARAYTRVVIEKTSGWESPIRRTSGKQLESETVVRLVEFTYENTPSPYTELGYDRDSVRSVCSTHTGDGPSQEAPSKESAERDIPMLNHTEVDEALKPKRHDKMRVLIARYVASILSHVRCNEDFMAITRTRLEFTEDLIDSVLNGVHVVSDEWKKL</sequence>
<dbReference type="PROSITE" id="PS50097">
    <property type="entry name" value="BTB"/>
    <property type="match status" value="1"/>
</dbReference>
<evidence type="ECO:0000256" key="1">
    <source>
        <dbReference type="SAM" id="MobiDB-lite"/>
    </source>
</evidence>
<dbReference type="InterPro" id="IPR000210">
    <property type="entry name" value="BTB/POZ_dom"/>
</dbReference>
<organism evidence="3 4">
    <name type="scientific">Trichoglossum hirsutum</name>
    <dbReference type="NCBI Taxonomy" id="265104"/>
    <lineage>
        <taxon>Eukaryota</taxon>
        <taxon>Fungi</taxon>
        <taxon>Dikarya</taxon>
        <taxon>Ascomycota</taxon>
        <taxon>Pezizomycotina</taxon>
        <taxon>Geoglossomycetes</taxon>
        <taxon>Geoglossales</taxon>
        <taxon>Geoglossaceae</taxon>
        <taxon>Trichoglossum</taxon>
    </lineage>
</organism>
<dbReference type="SUPFAM" id="SSF54695">
    <property type="entry name" value="POZ domain"/>
    <property type="match status" value="1"/>
</dbReference>
<reference evidence="3" key="1">
    <citation type="submission" date="2021-03" db="EMBL/GenBank/DDBJ databases">
        <title>Comparative genomics and phylogenomic investigation of the class Geoglossomycetes provide insights into ecological specialization and systematics.</title>
        <authorList>
            <person name="Melie T."/>
            <person name="Pirro S."/>
            <person name="Miller A.N."/>
            <person name="Quandt A."/>
        </authorList>
    </citation>
    <scope>NUCLEOTIDE SEQUENCE</scope>
    <source>
        <strain evidence="3">CAQ_001_2017</strain>
    </source>
</reference>
<proteinExistence type="predicted"/>
<evidence type="ECO:0000313" key="3">
    <source>
        <dbReference type="EMBL" id="KAH0559002.1"/>
    </source>
</evidence>
<dbReference type="EMBL" id="JAGHQM010000683">
    <property type="protein sequence ID" value="KAH0559002.1"/>
    <property type="molecule type" value="Genomic_DNA"/>
</dbReference>
<dbReference type="AlphaFoldDB" id="A0A9P8LBF8"/>
<keyword evidence="4" id="KW-1185">Reference proteome</keyword>
<evidence type="ECO:0000259" key="2">
    <source>
        <dbReference type="PROSITE" id="PS50097"/>
    </source>
</evidence>
<accession>A0A9P8LBF8</accession>
<dbReference type="Proteomes" id="UP000750711">
    <property type="component" value="Unassembled WGS sequence"/>
</dbReference>
<protein>
    <recommendedName>
        <fullName evidence="2">BTB domain-containing protein</fullName>
    </recommendedName>
</protein>
<feature type="compositionally biased region" description="Basic and acidic residues" evidence="1">
    <location>
        <begin position="245"/>
        <end position="256"/>
    </location>
</feature>
<feature type="domain" description="BTB" evidence="2">
    <location>
        <begin position="63"/>
        <end position="134"/>
    </location>
</feature>
<comment type="caution">
    <text evidence="3">The sequence shown here is derived from an EMBL/GenBank/DDBJ whole genome shotgun (WGS) entry which is preliminary data.</text>
</comment>
<gene>
    <name evidence="3" type="ORF">GP486_004383</name>
</gene>
<feature type="region of interest" description="Disordered" evidence="1">
    <location>
        <begin position="229"/>
        <end position="256"/>
    </location>
</feature>